<sequence length="328" mass="37864">CDDILLLFYIIFFRAIPVAKFQNHFTKLSADENRGFSLEYGTLSLVGADQTQKVSTLPENKVRNRFTNVLPYDWNRVKLTTSGSAESSDYINASYMPGYRNNREYIATQGPLPATVNDFWRMIWEQQVKGIVMVTNCTELGRTKCEQYWPSGRQSRLFGELSVTTISEQQEPNWTLRTFSRNTSEERTVKHFHFTAWPDHGVPQGTDVLIQFRGLMRQHIERDGGRAPTVVHCSAGVGRTGTIIALDVLLQQLENEEAVGINAFVHRMRLNRPYMVQTESQYVFLHQCIMDTLKPKEKIEDHIYQNTNDMIYVNATALQELNQQNRNR</sequence>
<keyword evidence="8" id="KW-0472">Membrane</keyword>
<dbReference type="InterPro" id="IPR000387">
    <property type="entry name" value="Tyr_Pase_dom"/>
</dbReference>
<evidence type="ECO:0000259" key="11">
    <source>
        <dbReference type="PROSITE" id="PS50055"/>
    </source>
</evidence>
<evidence type="ECO:0000256" key="8">
    <source>
        <dbReference type="ARBA" id="ARBA00023136"/>
    </source>
</evidence>
<keyword evidence="4" id="KW-0732">Signal</keyword>
<comment type="catalytic activity">
    <reaction evidence="10">
        <text>O-phospho-L-tyrosyl-[protein] + H2O = L-tyrosyl-[protein] + phosphate</text>
        <dbReference type="Rhea" id="RHEA:10684"/>
        <dbReference type="Rhea" id="RHEA-COMP:10136"/>
        <dbReference type="Rhea" id="RHEA-COMP:20101"/>
        <dbReference type="ChEBI" id="CHEBI:15377"/>
        <dbReference type="ChEBI" id="CHEBI:43474"/>
        <dbReference type="ChEBI" id="CHEBI:46858"/>
        <dbReference type="ChEBI" id="CHEBI:61978"/>
        <dbReference type="EC" id="3.1.3.48"/>
    </reaction>
</comment>
<dbReference type="Pfam" id="PF00102">
    <property type="entry name" value="Y_phosphatase"/>
    <property type="match status" value="1"/>
</dbReference>
<dbReference type="SMART" id="SM00194">
    <property type="entry name" value="PTPc"/>
    <property type="match status" value="1"/>
</dbReference>
<dbReference type="EC" id="3.1.3.48" evidence="2"/>
<evidence type="ECO:0000256" key="5">
    <source>
        <dbReference type="ARBA" id="ARBA00022801"/>
    </source>
</evidence>
<dbReference type="PROSITE" id="PS50055">
    <property type="entry name" value="TYR_PHOSPHATASE_PTP"/>
    <property type="match status" value="1"/>
</dbReference>
<dbReference type="Ensembl" id="ENSSFAT00005058309.1">
    <property type="protein sequence ID" value="ENSSFAP00005056591.1"/>
    <property type="gene ID" value="ENSSFAG00005026747.1"/>
</dbReference>
<dbReference type="AlphaFoldDB" id="A0A672JQP1"/>
<evidence type="ECO:0000313" key="13">
    <source>
        <dbReference type="Ensembl" id="ENSSFAP00005056591.1"/>
    </source>
</evidence>
<dbReference type="InterPro" id="IPR003595">
    <property type="entry name" value="Tyr_Pase_cat"/>
</dbReference>
<accession>A0A672JQP1</accession>
<reference evidence="13" key="1">
    <citation type="submission" date="2019-06" db="EMBL/GenBank/DDBJ databases">
        <authorList>
            <consortium name="Wellcome Sanger Institute Data Sharing"/>
        </authorList>
    </citation>
    <scope>NUCLEOTIDE SEQUENCE [LARGE SCALE GENOMIC DNA]</scope>
</reference>
<dbReference type="GO" id="GO:0043235">
    <property type="term" value="C:receptor complex"/>
    <property type="evidence" value="ECO:0007669"/>
    <property type="project" value="TreeGrafter"/>
</dbReference>
<dbReference type="PRINTS" id="PR00700">
    <property type="entry name" value="PRTYPHPHTASE"/>
</dbReference>
<keyword evidence="5" id="KW-0378">Hydrolase</keyword>
<keyword evidence="14" id="KW-1185">Reference proteome</keyword>
<dbReference type="GO" id="GO:0016020">
    <property type="term" value="C:membrane"/>
    <property type="evidence" value="ECO:0007669"/>
    <property type="project" value="UniProtKB-SubCell"/>
</dbReference>
<dbReference type="PANTHER" id="PTHR46957:SF10">
    <property type="entry name" value="PROTEIN TYROSINE PHOSPHATASE, RECEPTOR TYPE, H"/>
    <property type="match status" value="1"/>
</dbReference>
<evidence type="ECO:0000256" key="10">
    <source>
        <dbReference type="ARBA" id="ARBA00051722"/>
    </source>
</evidence>
<keyword evidence="6" id="KW-0904">Protein phosphatase</keyword>
<feature type="domain" description="Tyrosine specific protein phosphatases" evidence="12">
    <location>
        <begin position="206"/>
        <end position="283"/>
    </location>
</feature>
<evidence type="ECO:0000256" key="9">
    <source>
        <dbReference type="ARBA" id="ARBA00023180"/>
    </source>
</evidence>
<evidence type="ECO:0000256" key="4">
    <source>
        <dbReference type="ARBA" id="ARBA00022729"/>
    </source>
</evidence>
<proteinExistence type="predicted"/>
<dbReference type="FunFam" id="3.90.190.10:FF:000009">
    <property type="entry name" value="Receptor-type tyrosine-protein phosphatase beta"/>
    <property type="match status" value="1"/>
</dbReference>
<keyword evidence="3" id="KW-0812">Transmembrane</keyword>
<keyword evidence="7" id="KW-1133">Transmembrane helix</keyword>
<dbReference type="Gene3D" id="3.90.190.10">
    <property type="entry name" value="Protein tyrosine phosphatase superfamily"/>
    <property type="match status" value="1"/>
</dbReference>
<dbReference type="GO" id="GO:0004725">
    <property type="term" value="F:protein tyrosine phosphatase activity"/>
    <property type="evidence" value="ECO:0007669"/>
    <property type="project" value="UniProtKB-EC"/>
</dbReference>
<dbReference type="OMA" id="THLQWCG"/>
<evidence type="ECO:0000256" key="6">
    <source>
        <dbReference type="ARBA" id="ARBA00022912"/>
    </source>
</evidence>
<keyword evidence="9" id="KW-0325">Glycoprotein</keyword>
<dbReference type="InterPro" id="IPR016130">
    <property type="entry name" value="Tyr_Pase_AS"/>
</dbReference>
<dbReference type="SMART" id="SM00404">
    <property type="entry name" value="PTPc_motif"/>
    <property type="match status" value="1"/>
</dbReference>
<name>A0A672JQP1_SALFA</name>
<dbReference type="PROSITE" id="PS50056">
    <property type="entry name" value="TYR_PHOSPHATASE_2"/>
    <property type="match status" value="1"/>
</dbReference>
<dbReference type="InterPro" id="IPR000242">
    <property type="entry name" value="PTP_cat"/>
</dbReference>
<reference evidence="13" key="3">
    <citation type="submission" date="2025-09" db="UniProtKB">
        <authorList>
            <consortium name="Ensembl"/>
        </authorList>
    </citation>
    <scope>IDENTIFICATION</scope>
</reference>
<reference evidence="13" key="2">
    <citation type="submission" date="2025-08" db="UniProtKB">
        <authorList>
            <consortium name="Ensembl"/>
        </authorList>
    </citation>
    <scope>IDENTIFICATION</scope>
</reference>
<dbReference type="SUPFAM" id="SSF52799">
    <property type="entry name" value="(Phosphotyrosine protein) phosphatases II"/>
    <property type="match status" value="1"/>
</dbReference>
<feature type="domain" description="Tyrosine-protein phosphatase" evidence="11">
    <location>
        <begin position="36"/>
        <end position="292"/>
    </location>
</feature>
<evidence type="ECO:0000256" key="1">
    <source>
        <dbReference type="ARBA" id="ARBA00004479"/>
    </source>
</evidence>
<comment type="subcellular location">
    <subcellularLocation>
        <location evidence="1">Membrane</location>
        <topology evidence="1">Single-pass type I membrane protein</topology>
    </subcellularLocation>
</comment>
<evidence type="ECO:0000313" key="14">
    <source>
        <dbReference type="Proteomes" id="UP000472267"/>
    </source>
</evidence>
<dbReference type="PROSITE" id="PS00383">
    <property type="entry name" value="TYR_PHOSPHATASE_1"/>
    <property type="match status" value="1"/>
</dbReference>
<dbReference type="InterPro" id="IPR029021">
    <property type="entry name" value="Prot-tyrosine_phosphatase-like"/>
</dbReference>
<dbReference type="Proteomes" id="UP000472267">
    <property type="component" value="Chromosome 8"/>
</dbReference>
<protein>
    <recommendedName>
        <fullName evidence="2">protein-tyrosine-phosphatase</fullName>
        <ecNumber evidence="2">3.1.3.48</ecNumber>
    </recommendedName>
</protein>
<organism evidence="13 14">
    <name type="scientific">Salarias fasciatus</name>
    <name type="common">Jewelled blenny</name>
    <name type="synonym">Blennius fasciatus</name>
    <dbReference type="NCBI Taxonomy" id="181472"/>
    <lineage>
        <taxon>Eukaryota</taxon>
        <taxon>Metazoa</taxon>
        <taxon>Chordata</taxon>
        <taxon>Craniata</taxon>
        <taxon>Vertebrata</taxon>
        <taxon>Euteleostomi</taxon>
        <taxon>Actinopterygii</taxon>
        <taxon>Neopterygii</taxon>
        <taxon>Teleostei</taxon>
        <taxon>Neoteleostei</taxon>
        <taxon>Acanthomorphata</taxon>
        <taxon>Ovalentaria</taxon>
        <taxon>Blenniimorphae</taxon>
        <taxon>Blenniiformes</taxon>
        <taxon>Blennioidei</taxon>
        <taxon>Blenniidae</taxon>
        <taxon>Salariinae</taxon>
        <taxon>Salarias</taxon>
    </lineage>
</organism>
<evidence type="ECO:0000256" key="2">
    <source>
        <dbReference type="ARBA" id="ARBA00013064"/>
    </source>
</evidence>
<dbReference type="InterPro" id="IPR050713">
    <property type="entry name" value="RTP_Phos/Ushers"/>
</dbReference>
<dbReference type="PANTHER" id="PTHR46957">
    <property type="entry name" value="CYTOKINE RECEPTOR"/>
    <property type="match status" value="1"/>
</dbReference>
<evidence type="ECO:0000256" key="7">
    <source>
        <dbReference type="ARBA" id="ARBA00022989"/>
    </source>
</evidence>
<dbReference type="InParanoid" id="A0A672JQP1"/>
<evidence type="ECO:0000259" key="12">
    <source>
        <dbReference type="PROSITE" id="PS50056"/>
    </source>
</evidence>
<evidence type="ECO:0000256" key="3">
    <source>
        <dbReference type="ARBA" id="ARBA00022692"/>
    </source>
</evidence>